<gene>
    <name evidence="1" type="ORF">SAMN04488101_101111</name>
</gene>
<keyword evidence="2" id="KW-1185">Reference proteome</keyword>
<dbReference type="AlphaFoldDB" id="A0A1W1ZXF4"/>
<name>A0A1W1ZXF4_9SPHI</name>
<protein>
    <submittedName>
        <fullName evidence="1">Uncharacterized protein</fullName>
    </submittedName>
</protein>
<dbReference type="Proteomes" id="UP000192678">
    <property type="component" value="Unassembled WGS sequence"/>
</dbReference>
<evidence type="ECO:0000313" key="2">
    <source>
        <dbReference type="Proteomes" id="UP000192678"/>
    </source>
</evidence>
<proteinExistence type="predicted"/>
<reference evidence="1 2" key="1">
    <citation type="submission" date="2017-04" db="EMBL/GenBank/DDBJ databases">
        <authorList>
            <person name="Afonso C.L."/>
            <person name="Miller P.J."/>
            <person name="Scott M.A."/>
            <person name="Spackman E."/>
            <person name="Goraichik I."/>
            <person name="Dimitrov K.M."/>
            <person name="Suarez D.L."/>
            <person name="Swayne D.E."/>
        </authorList>
    </citation>
    <scope>NUCLEOTIDE SEQUENCE [LARGE SCALE GENOMIC DNA]</scope>
    <source>
        <strain evidence="1 2">DSM 19625</strain>
    </source>
</reference>
<accession>A0A1W1ZXF4</accession>
<organism evidence="1 2">
    <name type="scientific">Pedobacter nyackensis</name>
    <dbReference type="NCBI Taxonomy" id="475255"/>
    <lineage>
        <taxon>Bacteria</taxon>
        <taxon>Pseudomonadati</taxon>
        <taxon>Bacteroidota</taxon>
        <taxon>Sphingobacteriia</taxon>
        <taxon>Sphingobacteriales</taxon>
        <taxon>Sphingobacteriaceae</taxon>
        <taxon>Pedobacter</taxon>
    </lineage>
</organism>
<dbReference type="EMBL" id="FWYB01000001">
    <property type="protein sequence ID" value="SMC52811.1"/>
    <property type="molecule type" value="Genomic_DNA"/>
</dbReference>
<evidence type="ECO:0000313" key="1">
    <source>
        <dbReference type="EMBL" id="SMC52811.1"/>
    </source>
</evidence>
<sequence length="94" mass="11357">MIYQNTNTALLNQEPTLLQRQIERYKSDSHLKYMRVRQLNIRGVGLKRQEGNTYKWINKDLEDANDHLQRRIEVHIEQHYPLVWDCLQRGLVVL</sequence>
<dbReference type="STRING" id="475255.SAMN04488101_101111"/>